<dbReference type="Proteomes" id="UP000243002">
    <property type="component" value="Unassembled WGS sequence"/>
</dbReference>
<dbReference type="RefSeq" id="WP_106501582.1">
    <property type="nucleotide sequence ID" value="NZ_PXXO01000001.1"/>
</dbReference>
<dbReference type="InterPro" id="IPR006082">
    <property type="entry name" value="PRK"/>
</dbReference>
<comment type="similarity">
    <text evidence="1 8">Belongs to the phosphoribulokinase family.</text>
</comment>
<evidence type="ECO:0000256" key="8">
    <source>
        <dbReference type="RuleBase" id="RU004082"/>
    </source>
</evidence>
<reference evidence="10 11" key="1">
    <citation type="journal article" date="2018" name="Environ. Microbiol.">
        <title>Ecological and genomic features of two widespread freshwater picocyanobacteria.</title>
        <authorList>
            <person name="Cabello-Yeves P.J."/>
            <person name="Picazo A."/>
            <person name="Camacho A."/>
            <person name="Callieri C."/>
            <person name="Rosselli R."/>
            <person name="Roda-Garcia J.J."/>
            <person name="Coutinho F.H."/>
            <person name="Rodriguez-Valera F."/>
        </authorList>
    </citation>
    <scope>NUCLEOTIDE SEQUENCE [LARGE SCALE GENOMIC DNA]</scope>
    <source>
        <strain evidence="10 11">Tous</strain>
    </source>
</reference>
<dbReference type="Pfam" id="PF00485">
    <property type="entry name" value="PRK"/>
    <property type="match status" value="1"/>
</dbReference>
<dbReference type="SUPFAM" id="SSF52540">
    <property type="entry name" value="P-loop containing nucleoside triphosphate hydrolases"/>
    <property type="match status" value="1"/>
</dbReference>
<dbReference type="GO" id="GO:0005524">
    <property type="term" value="F:ATP binding"/>
    <property type="evidence" value="ECO:0007669"/>
    <property type="project" value="UniProtKB-KW"/>
</dbReference>
<gene>
    <name evidence="10" type="ORF">C7K55_01295</name>
</gene>
<sequence>MSKRHPVVSVTGSSGAGTSTVKRAFEHIFKREGITPAVVEGDSYHRYERGPMKEAMATALANGENFSHFGPEANLFEKLEELFKTYGETGSGQKRYYLHSLDEAAEHNARLGTNLDPGQFTPWEAIPNGTDLLFYEGLHGGVKGEGYDVAGLADLLVGVVPVVNLEWIQKIARDNKERGYSAEATVDTILRRMPDYINHICPQFSLTDINFQRVSTVDTSNPFMIREIPTPDESFVIIHFRKGAREKWGIDFAYLLDMIHDSFMSSPTSIVVDGGKMGFAMELILTPIIHRMIEEKKKLS</sequence>
<dbReference type="NCBIfam" id="NF011997">
    <property type="entry name" value="PRK15453.1"/>
    <property type="match status" value="1"/>
</dbReference>
<evidence type="ECO:0000256" key="4">
    <source>
        <dbReference type="ARBA" id="ARBA00022741"/>
    </source>
</evidence>
<comment type="catalytic activity">
    <reaction evidence="7 8">
        <text>D-ribulose 5-phosphate + ATP = D-ribulose 1,5-bisphosphate + ADP + H(+)</text>
        <dbReference type="Rhea" id="RHEA:19365"/>
        <dbReference type="ChEBI" id="CHEBI:15378"/>
        <dbReference type="ChEBI" id="CHEBI:30616"/>
        <dbReference type="ChEBI" id="CHEBI:57870"/>
        <dbReference type="ChEBI" id="CHEBI:58121"/>
        <dbReference type="ChEBI" id="CHEBI:456216"/>
        <dbReference type="EC" id="2.7.1.19"/>
    </reaction>
</comment>
<dbReference type="AlphaFoldDB" id="A0A2P7N1P8"/>
<evidence type="ECO:0000256" key="5">
    <source>
        <dbReference type="ARBA" id="ARBA00022777"/>
    </source>
</evidence>
<keyword evidence="6" id="KW-0067">ATP-binding</keyword>
<feature type="domain" description="Phosphoribulokinase/uridine kinase" evidence="9">
    <location>
        <begin position="7"/>
        <end position="220"/>
    </location>
</feature>
<organism evidence="10 11">
    <name type="scientific">Cyanobium usitatum str. Tous</name>
    <dbReference type="NCBI Taxonomy" id="2116684"/>
    <lineage>
        <taxon>Bacteria</taxon>
        <taxon>Bacillati</taxon>
        <taxon>Cyanobacteriota</taxon>
        <taxon>Cyanophyceae</taxon>
        <taxon>Synechococcales</taxon>
        <taxon>Prochlorococcaceae</taxon>
        <taxon>Cyanobium</taxon>
    </lineage>
</organism>
<protein>
    <recommendedName>
        <fullName evidence="2 8">Phosphoribulokinase</fullName>
        <ecNumber evidence="2 8">2.7.1.19</ecNumber>
    </recommendedName>
</protein>
<evidence type="ECO:0000313" key="11">
    <source>
        <dbReference type="Proteomes" id="UP000243002"/>
    </source>
</evidence>
<dbReference type="EMBL" id="PXXO01000001">
    <property type="protein sequence ID" value="PSJ07397.1"/>
    <property type="molecule type" value="Genomic_DNA"/>
</dbReference>
<keyword evidence="4" id="KW-0547">Nucleotide-binding</keyword>
<keyword evidence="11" id="KW-1185">Reference proteome</keyword>
<accession>A0A2P7N1P8</accession>
<dbReference type="EC" id="2.7.1.19" evidence="2 8"/>
<evidence type="ECO:0000256" key="3">
    <source>
        <dbReference type="ARBA" id="ARBA00022679"/>
    </source>
</evidence>
<evidence type="ECO:0000256" key="6">
    <source>
        <dbReference type="ARBA" id="ARBA00022840"/>
    </source>
</evidence>
<evidence type="ECO:0000256" key="7">
    <source>
        <dbReference type="ARBA" id="ARBA00047663"/>
    </source>
</evidence>
<dbReference type="Gene3D" id="3.40.50.300">
    <property type="entry name" value="P-loop containing nucleotide triphosphate hydrolases"/>
    <property type="match status" value="1"/>
</dbReference>
<evidence type="ECO:0000313" key="10">
    <source>
        <dbReference type="EMBL" id="PSJ07397.1"/>
    </source>
</evidence>
<keyword evidence="3" id="KW-0808">Transferase</keyword>
<dbReference type="InterPro" id="IPR027417">
    <property type="entry name" value="P-loop_NTPase"/>
</dbReference>
<dbReference type="InterPro" id="IPR006083">
    <property type="entry name" value="PRK/URK"/>
</dbReference>
<dbReference type="OrthoDB" id="9773443at2"/>
<evidence type="ECO:0000256" key="2">
    <source>
        <dbReference type="ARBA" id="ARBA00012042"/>
    </source>
</evidence>
<evidence type="ECO:0000256" key="1">
    <source>
        <dbReference type="ARBA" id="ARBA00009719"/>
    </source>
</evidence>
<dbReference type="GO" id="GO:0005975">
    <property type="term" value="P:carbohydrate metabolic process"/>
    <property type="evidence" value="ECO:0007669"/>
    <property type="project" value="InterPro"/>
</dbReference>
<evidence type="ECO:0000259" key="9">
    <source>
        <dbReference type="Pfam" id="PF00485"/>
    </source>
</evidence>
<proteinExistence type="inferred from homology"/>
<dbReference type="PROSITE" id="PS00567">
    <property type="entry name" value="PHOSPHORIBULOKINASE"/>
    <property type="match status" value="1"/>
</dbReference>
<dbReference type="GO" id="GO:0008974">
    <property type="term" value="F:phosphoribulokinase activity"/>
    <property type="evidence" value="ECO:0007669"/>
    <property type="project" value="UniProtKB-EC"/>
</dbReference>
<keyword evidence="5 10" id="KW-0418">Kinase</keyword>
<dbReference type="PRINTS" id="PR00478">
    <property type="entry name" value="PHRIBLKINASE"/>
</dbReference>
<name>A0A2P7N1P8_9CYAN</name>
<comment type="caution">
    <text evidence="10">The sequence shown here is derived from an EMBL/GenBank/DDBJ whole genome shotgun (WGS) entry which is preliminary data.</text>
</comment>